<dbReference type="PANTHER" id="PTHR32385">
    <property type="entry name" value="MANNOSYL PHOSPHORYLINOSITOL CERAMIDE SYNTHASE"/>
    <property type="match status" value="1"/>
</dbReference>
<dbReference type="GO" id="GO:0051999">
    <property type="term" value="P:mannosyl-inositol phosphorylceramide biosynthetic process"/>
    <property type="evidence" value="ECO:0007669"/>
    <property type="project" value="TreeGrafter"/>
</dbReference>
<dbReference type="PANTHER" id="PTHR32385:SF15">
    <property type="entry name" value="INOSITOL PHOSPHOCERAMIDE MANNOSYLTRANSFERASE 1"/>
    <property type="match status" value="1"/>
</dbReference>
<dbReference type="GO" id="GO:0016020">
    <property type="term" value="C:membrane"/>
    <property type="evidence" value="ECO:0007669"/>
    <property type="project" value="GOC"/>
</dbReference>
<dbReference type="SUPFAM" id="SSF53448">
    <property type="entry name" value="Nucleotide-diphospho-sugar transferases"/>
    <property type="match status" value="1"/>
</dbReference>
<organism evidence="3 4">
    <name type="scientific">Lacticaseibacillus rhamnosus</name>
    <name type="common">Lactobacillus rhamnosus</name>
    <dbReference type="NCBI Taxonomy" id="47715"/>
    <lineage>
        <taxon>Bacteria</taxon>
        <taxon>Bacillati</taxon>
        <taxon>Bacillota</taxon>
        <taxon>Bacilli</taxon>
        <taxon>Lactobacillales</taxon>
        <taxon>Lactobacillaceae</taxon>
        <taxon>Lacticaseibacillus</taxon>
    </lineage>
</organism>
<dbReference type="InterPro" id="IPR007577">
    <property type="entry name" value="GlycoTrfase_DXD_sugar-bd_CS"/>
</dbReference>
<keyword evidence="2" id="KW-1133">Transmembrane helix</keyword>
<evidence type="ECO:0000256" key="1">
    <source>
        <dbReference type="ARBA" id="ARBA00022679"/>
    </source>
</evidence>
<name>A0AAP8LW17_LACRH</name>
<reference evidence="3 4" key="1">
    <citation type="submission" date="2017-12" db="EMBL/GenBank/DDBJ databases">
        <title>Phylogenetic diversity of female urinary microbiome.</title>
        <authorList>
            <person name="Thomas-White K."/>
            <person name="Wolfe A.J."/>
        </authorList>
    </citation>
    <scope>NUCLEOTIDE SEQUENCE [LARGE SCALE GENOMIC DNA]</scope>
    <source>
        <strain evidence="3 4">UMB0004</strain>
    </source>
</reference>
<dbReference type="GO" id="GO:0000030">
    <property type="term" value="F:mannosyltransferase activity"/>
    <property type="evidence" value="ECO:0007669"/>
    <property type="project" value="TreeGrafter"/>
</dbReference>
<dbReference type="Proteomes" id="UP000234212">
    <property type="component" value="Unassembled WGS sequence"/>
</dbReference>
<evidence type="ECO:0000313" key="4">
    <source>
        <dbReference type="Proteomes" id="UP000234212"/>
    </source>
</evidence>
<evidence type="ECO:0000256" key="2">
    <source>
        <dbReference type="SAM" id="Phobius"/>
    </source>
</evidence>
<dbReference type="Pfam" id="PF04488">
    <property type="entry name" value="Gly_transf_sug"/>
    <property type="match status" value="1"/>
</dbReference>
<keyword evidence="2" id="KW-0812">Transmembrane</keyword>
<proteinExistence type="predicted"/>
<keyword evidence="2" id="KW-0472">Membrane</keyword>
<dbReference type="AlphaFoldDB" id="A0AAP8LW17"/>
<dbReference type="InterPro" id="IPR029044">
    <property type="entry name" value="Nucleotide-diphossugar_trans"/>
</dbReference>
<feature type="transmembrane region" description="Helical" evidence="2">
    <location>
        <begin position="221"/>
        <end position="240"/>
    </location>
</feature>
<sequence length="247" mass="29220">MQMIPKLVHYVWVGGADKPRDIQQCIDSWKRKLPDFKFMEWNENNFPIRRFPFAKRAFEEKQWAFVSDLIRIAVMYQYGGVYLDCDVKIIKDLSPFLKEGVFIGFEDNSHPSTAVFGAEPKHPLFKDIMDFYSSIKLNRQVDFKKFVNTTIFSELLVKDFNCQPNGKEQVLETGIHIYPSGFFCYPSFQSITVHVFLGSWIKGKGTTFSRFKEWWRLSLSTQFQCGIYSTFMIIVYRLILHRDDHRR</sequence>
<gene>
    <name evidence="3" type="ORF">CYJ91_08610</name>
</gene>
<comment type="caution">
    <text evidence="3">The sequence shown here is derived from an EMBL/GenBank/DDBJ whole genome shotgun (WGS) entry which is preliminary data.</text>
</comment>
<dbReference type="Gene3D" id="3.90.550.20">
    <property type="match status" value="1"/>
</dbReference>
<protein>
    <submittedName>
        <fullName evidence="3">Glycosyl transferase</fullName>
    </submittedName>
</protein>
<dbReference type="InterPro" id="IPR051706">
    <property type="entry name" value="Glycosyltransferase_domain"/>
</dbReference>
<evidence type="ECO:0000313" key="3">
    <source>
        <dbReference type="EMBL" id="PLA56882.1"/>
    </source>
</evidence>
<keyword evidence="1 3" id="KW-0808">Transferase</keyword>
<dbReference type="EMBL" id="PKJX01000003">
    <property type="protein sequence ID" value="PLA56882.1"/>
    <property type="molecule type" value="Genomic_DNA"/>
</dbReference>
<accession>A0AAP8LW17</accession>